<feature type="domain" description="Amidase" evidence="1">
    <location>
        <begin position="21"/>
        <end position="87"/>
    </location>
</feature>
<dbReference type="InterPro" id="IPR023631">
    <property type="entry name" value="Amidase_dom"/>
</dbReference>
<dbReference type="Pfam" id="PF01425">
    <property type="entry name" value="Amidase"/>
    <property type="match status" value="1"/>
</dbReference>
<dbReference type="PANTHER" id="PTHR11895">
    <property type="entry name" value="TRANSAMIDASE"/>
    <property type="match status" value="1"/>
</dbReference>
<keyword evidence="2" id="KW-0378">Hydrolase</keyword>
<dbReference type="EC" id="3.5.1.84" evidence="2"/>
<dbReference type="Proteomes" id="UP000324917">
    <property type="component" value="Unassembled WGS sequence"/>
</dbReference>
<protein>
    <submittedName>
        <fullName evidence="2">Biuret hydrolase</fullName>
        <ecNumber evidence="2">3.5.1.84</ecNumber>
    </submittedName>
</protein>
<reference evidence="2 3" key="1">
    <citation type="submission" date="2018-09" db="EMBL/GenBank/DDBJ databases">
        <title>Evolutionary history of phycoerythrin pigmentation in the water bloom-forming cyanobacterium Microcystis aeruginosa.</title>
        <authorList>
            <person name="Tanabe Y."/>
            <person name="Tanabe Y."/>
            <person name="Yamaguchi H."/>
        </authorList>
    </citation>
    <scope>NUCLEOTIDE SEQUENCE [LARGE SCALE GENOMIC DNA]</scope>
    <source>
        <strain evidence="2 3">NIES-2520</strain>
    </source>
</reference>
<dbReference type="AlphaFoldDB" id="A0A5A5RJY5"/>
<comment type="caution">
    <text evidence="2">The sequence shown here is derived from an EMBL/GenBank/DDBJ whole genome shotgun (WGS) entry which is preliminary data.</text>
</comment>
<dbReference type="InterPro" id="IPR000120">
    <property type="entry name" value="Amidase"/>
</dbReference>
<organism evidence="2 3">
    <name type="scientific">Microcystis aeruginosa NIES-2520</name>
    <dbReference type="NCBI Taxonomy" id="2303982"/>
    <lineage>
        <taxon>Bacteria</taxon>
        <taxon>Bacillati</taxon>
        <taxon>Cyanobacteriota</taxon>
        <taxon>Cyanophyceae</taxon>
        <taxon>Oscillatoriophycideae</taxon>
        <taxon>Chroococcales</taxon>
        <taxon>Microcystaceae</taxon>
        <taxon>Microcystis</taxon>
    </lineage>
</organism>
<name>A0A5A5RJY5_MICAE</name>
<sequence length="95" mass="10317">MTISVSDLARAIQNRQTSALEVINRTLAEIEAKNRHLNCFTDILHPRALAQAQKIDLAIAKGQSIGPLAGVPFAVKNLFDIEGIVTAQLNLLKLT</sequence>
<dbReference type="Gene3D" id="3.90.1300.10">
    <property type="entry name" value="Amidase signature (AS) domain"/>
    <property type="match status" value="1"/>
</dbReference>
<dbReference type="EMBL" id="BHVP01000095">
    <property type="protein sequence ID" value="GCA76853.1"/>
    <property type="molecule type" value="Genomic_DNA"/>
</dbReference>
<gene>
    <name evidence="2" type="primary">atzE_1</name>
    <name evidence="2" type="ORF">MiTe_03704</name>
</gene>
<evidence type="ECO:0000313" key="3">
    <source>
        <dbReference type="Proteomes" id="UP000324917"/>
    </source>
</evidence>
<evidence type="ECO:0000313" key="2">
    <source>
        <dbReference type="EMBL" id="GCA76853.1"/>
    </source>
</evidence>
<evidence type="ECO:0000259" key="1">
    <source>
        <dbReference type="Pfam" id="PF01425"/>
    </source>
</evidence>
<dbReference type="InterPro" id="IPR036928">
    <property type="entry name" value="AS_sf"/>
</dbReference>
<dbReference type="GO" id="GO:0018750">
    <property type="term" value="F:biuret amidohydrolase activity"/>
    <property type="evidence" value="ECO:0007669"/>
    <property type="project" value="UniProtKB-EC"/>
</dbReference>
<dbReference type="SUPFAM" id="SSF75304">
    <property type="entry name" value="Amidase signature (AS) enzymes"/>
    <property type="match status" value="1"/>
</dbReference>
<accession>A0A5A5RJY5</accession>
<dbReference type="PANTHER" id="PTHR11895:SF172">
    <property type="entry name" value="GLUTAMYL-TRNA(GLN) AMIDOTRANSFERASE"/>
    <property type="match status" value="1"/>
</dbReference>
<proteinExistence type="predicted"/>